<gene>
    <name evidence="1" type="ORF">AWM70_12275</name>
</gene>
<organism evidence="1 2">
    <name type="scientific">Paenibacillus yonginensis</name>
    <dbReference type="NCBI Taxonomy" id="1462996"/>
    <lineage>
        <taxon>Bacteria</taxon>
        <taxon>Bacillati</taxon>
        <taxon>Bacillota</taxon>
        <taxon>Bacilli</taxon>
        <taxon>Bacillales</taxon>
        <taxon>Paenibacillaceae</taxon>
        <taxon>Paenibacillus</taxon>
    </lineage>
</organism>
<dbReference type="InterPro" id="IPR044925">
    <property type="entry name" value="His-Me_finger_sf"/>
</dbReference>
<dbReference type="SUPFAM" id="SSF54060">
    <property type="entry name" value="His-Me finger endonucleases"/>
    <property type="match status" value="1"/>
</dbReference>
<evidence type="ECO:0008006" key="3">
    <source>
        <dbReference type="Google" id="ProtNLM"/>
    </source>
</evidence>
<reference evidence="1 2" key="1">
    <citation type="submission" date="2016-01" db="EMBL/GenBank/DDBJ databases">
        <title>Complete Genome Sequence of Paenibacillus yonginensis DCY84, a novel Plant Growth-Promoting Bacteria with Elicitation of Induced Systemic Resistance.</title>
        <authorList>
            <person name="Kim Y.J."/>
            <person name="Yang D.C."/>
            <person name="Sukweenadhi J."/>
        </authorList>
    </citation>
    <scope>NUCLEOTIDE SEQUENCE [LARGE SCALE GENOMIC DNA]</scope>
    <source>
        <strain evidence="1 2">DCY84</strain>
    </source>
</reference>
<protein>
    <recommendedName>
        <fullName evidence="3">HNH nuclease domain-containing protein</fullName>
    </recommendedName>
</protein>
<evidence type="ECO:0000313" key="1">
    <source>
        <dbReference type="EMBL" id="ANS75285.1"/>
    </source>
</evidence>
<dbReference type="Gene3D" id="3.90.75.20">
    <property type="match status" value="1"/>
</dbReference>
<accession>A0A1B1N1J6</accession>
<keyword evidence="2" id="KW-1185">Reference proteome</keyword>
<dbReference type="EMBL" id="CP014167">
    <property type="protein sequence ID" value="ANS75285.1"/>
    <property type="molecule type" value="Genomic_DNA"/>
</dbReference>
<sequence length="197" mass="23426">MLALDAKNRFFETSIDGKKIIKFITGGKCEVEVLVDVKTWVEYLHKHHWTAIKKDNYIQVKTSIDKHSHRLPRMIIENEYSKLDYWGNTIDHENNNPMDNRLSNLRIYNSKLNVTNIRSKYKDDDMHLIYPQYSKVKNGKRIYGYKVHTNISDETKYKNFKTKEEAKEYRDNIILPLIESKIEELKKSQGILSLKED</sequence>
<proteinExistence type="predicted"/>
<dbReference type="AlphaFoldDB" id="A0A1B1N1J6"/>
<evidence type="ECO:0000313" key="2">
    <source>
        <dbReference type="Proteomes" id="UP000092573"/>
    </source>
</evidence>
<dbReference type="KEGG" id="pyg:AWM70_12275"/>
<dbReference type="Proteomes" id="UP000092573">
    <property type="component" value="Chromosome"/>
</dbReference>
<name>A0A1B1N1J6_9BACL</name>